<evidence type="ECO:0000313" key="2">
    <source>
        <dbReference type="EMBL" id="PIO41848.1"/>
    </source>
</evidence>
<keyword evidence="1" id="KW-0472">Membrane</keyword>
<dbReference type="EMBL" id="MZMT01000053">
    <property type="protein sequence ID" value="PIO41848.1"/>
    <property type="molecule type" value="Genomic_DNA"/>
</dbReference>
<comment type="caution">
    <text evidence="2">The sequence shown here is derived from an EMBL/GenBank/DDBJ whole genome shotgun (WGS) entry which is preliminary data.</text>
</comment>
<evidence type="ECO:0008006" key="4">
    <source>
        <dbReference type="Google" id="ProtNLM"/>
    </source>
</evidence>
<evidence type="ECO:0000313" key="3">
    <source>
        <dbReference type="Proteomes" id="UP000232163"/>
    </source>
</evidence>
<keyword evidence="1" id="KW-1133">Transmembrane helix</keyword>
<keyword evidence="1" id="KW-0812">Transmembrane</keyword>
<keyword evidence="3" id="KW-1185">Reference proteome</keyword>
<organism evidence="2 3">
    <name type="scientific">Phyllobacterium zundukense</name>
    <dbReference type="NCBI Taxonomy" id="1867719"/>
    <lineage>
        <taxon>Bacteria</taxon>
        <taxon>Pseudomonadati</taxon>
        <taxon>Pseudomonadota</taxon>
        <taxon>Alphaproteobacteria</taxon>
        <taxon>Hyphomicrobiales</taxon>
        <taxon>Phyllobacteriaceae</taxon>
        <taxon>Phyllobacterium</taxon>
    </lineage>
</organism>
<proteinExistence type="predicted"/>
<dbReference type="Pfam" id="PF11089">
    <property type="entry name" value="SyrA"/>
    <property type="match status" value="1"/>
</dbReference>
<gene>
    <name evidence="2" type="ORF">B5P45_22480</name>
</gene>
<protein>
    <recommendedName>
        <fullName evidence="4">Exopolysaccharide production repressor exox</fullName>
    </recommendedName>
</protein>
<name>A0A2N9VQT0_9HYPH</name>
<dbReference type="AlphaFoldDB" id="A0A2N9VQT0"/>
<reference evidence="2 3" key="1">
    <citation type="journal article" date="2017" name="Int J Environ Stud">
        <title>Does the Miocene-Pliocene relict legume Oxytropis triphylla form nitrogen-fixing nodules with a combination of bacterial strains?</title>
        <authorList>
            <person name="Safronova V."/>
            <person name="Belimov A."/>
            <person name="Sazanova A."/>
            <person name="Kuznetsova I."/>
            <person name="Popova J."/>
            <person name="Andronov E."/>
            <person name="Verkhozina A."/>
            <person name="Tikhonovich I."/>
        </authorList>
    </citation>
    <scope>NUCLEOTIDE SEQUENCE [LARGE SCALE GENOMIC DNA]</scope>
    <source>
        <strain evidence="2 3">Tri-38</strain>
    </source>
</reference>
<dbReference type="Proteomes" id="UP000232163">
    <property type="component" value="Unassembled WGS sequence"/>
</dbReference>
<sequence>MFMHSMFACVLEFNVSAQLAASTASNVSVAKRRNLRMRFPRFLIGLLAALLVFGVTTYLITNNFWLTLGQTLICAFLIQLGYFAVILWLVRRRKSLLSDEGHPDDAGFSKERRSILASRLRQTR</sequence>
<accession>A0A2N9VQT0</accession>
<dbReference type="InterPro" id="IPR024239">
    <property type="entry name" value="SyrA"/>
</dbReference>
<evidence type="ECO:0000256" key="1">
    <source>
        <dbReference type="SAM" id="Phobius"/>
    </source>
</evidence>
<feature type="transmembrane region" description="Helical" evidence="1">
    <location>
        <begin position="67"/>
        <end position="90"/>
    </location>
</feature>
<feature type="transmembrane region" description="Helical" evidence="1">
    <location>
        <begin position="42"/>
        <end position="61"/>
    </location>
</feature>